<dbReference type="AlphaFoldDB" id="A0A8J6NI75"/>
<evidence type="ECO:0000313" key="3">
    <source>
        <dbReference type="Proteomes" id="UP000614469"/>
    </source>
</evidence>
<accession>A0A8J6NI75</accession>
<comment type="caution">
    <text evidence="2">The sequence shown here is derived from an EMBL/GenBank/DDBJ whole genome shotgun (WGS) entry which is preliminary data.</text>
</comment>
<organism evidence="2 3">
    <name type="scientific">Candidatus Desulfolinea nitratireducens</name>
    <dbReference type="NCBI Taxonomy" id="2841698"/>
    <lineage>
        <taxon>Bacteria</taxon>
        <taxon>Bacillati</taxon>
        <taxon>Chloroflexota</taxon>
        <taxon>Anaerolineae</taxon>
        <taxon>Anaerolineales</taxon>
        <taxon>Anaerolineales incertae sedis</taxon>
        <taxon>Candidatus Desulfolinea</taxon>
    </lineage>
</organism>
<evidence type="ECO:0000313" key="2">
    <source>
        <dbReference type="EMBL" id="MBC8335841.1"/>
    </source>
</evidence>
<protein>
    <submittedName>
        <fullName evidence="2">Uncharacterized protein</fullName>
    </submittedName>
</protein>
<feature type="transmembrane region" description="Helical" evidence="1">
    <location>
        <begin position="457"/>
        <end position="479"/>
    </location>
</feature>
<feature type="transmembrane region" description="Helical" evidence="1">
    <location>
        <begin position="560"/>
        <end position="580"/>
    </location>
</feature>
<sequence>MNIKKPILPLMILILGAMILISCGGRPERSRKPSNDWGRGLPLGTDATGTVGMVVEEDGATIHAVWPFWAEEGGIGIRYVQLGKAAEIQVDQVVVQTQGQVRTPQLFIAKDESLHLLWANRPDTAAKWQLWYAQFDHKGNIQGELLQVSDANSGVSQYAVVEGRNGGILVAWEDILSGGIKLTEISILGEKQANPKRVVEAGVKPDLWVDERGKIHLAWLDNDNNLLYARTDADVASPLSGEKLLRIPLGTGATLDGPVLGVVDGNVYIFWSVLSQSGLEAGTARTEYVFFPQGSPDKVSDVTRIDVLPLEEQPYRTDRGSYAYTELVPATYISNTSPYVYAPMVIQHPTGEMAIALATRQQYRLDGYVQIAVVVMENGAYKGYTIATKTQAISSDPVLDADGAGNLHLIWRDGYSKEIVYYTTTDAETRAELDRPTIRDILTLVLAGGLESLTGILLFPLAFPWMFPGLIVLIIWRLIRNDEDLSNKVSVALLVLSVLMYQGSKILIFPTMVDYIPFSAWVDIPASWQMVLRIGVPLLILGIAIWASEWSRKNQQPSSLRYYLVIVIVDTVLTLAIYGVNFLGAY</sequence>
<dbReference type="InterPro" id="IPR023296">
    <property type="entry name" value="Glyco_hydro_beta-prop_sf"/>
</dbReference>
<dbReference type="PROSITE" id="PS51257">
    <property type="entry name" value="PROKAR_LIPOPROTEIN"/>
    <property type="match status" value="1"/>
</dbReference>
<reference evidence="2 3" key="1">
    <citation type="submission" date="2020-08" db="EMBL/GenBank/DDBJ databases">
        <title>Bridging the membrane lipid divide: bacteria of the FCB group superphylum have the potential to synthesize archaeal ether lipids.</title>
        <authorList>
            <person name="Villanueva L."/>
            <person name="Von Meijenfeldt F.A.B."/>
            <person name="Westbye A.B."/>
            <person name="Yadav S."/>
            <person name="Hopmans E.C."/>
            <person name="Dutilh B.E."/>
            <person name="Sinninghe Damste J.S."/>
        </authorList>
    </citation>
    <scope>NUCLEOTIDE SEQUENCE [LARGE SCALE GENOMIC DNA]</scope>
    <source>
        <strain evidence="2">NIOZ-UU36</strain>
    </source>
</reference>
<dbReference type="EMBL" id="JACNJN010000125">
    <property type="protein sequence ID" value="MBC8335841.1"/>
    <property type="molecule type" value="Genomic_DNA"/>
</dbReference>
<keyword evidence="1" id="KW-1133">Transmembrane helix</keyword>
<dbReference type="SUPFAM" id="SSF75005">
    <property type="entry name" value="Arabinanase/levansucrase/invertase"/>
    <property type="match status" value="1"/>
</dbReference>
<keyword evidence="1" id="KW-0812">Transmembrane</keyword>
<keyword evidence="1" id="KW-0472">Membrane</keyword>
<evidence type="ECO:0000256" key="1">
    <source>
        <dbReference type="SAM" id="Phobius"/>
    </source>
</evidence>
<feature type="transmembrane region" description="Helical" evidence="1">
    <location>
        <begin position="491"/>
        <end position="510"/>
    </location>
</feature>
<dbReference type="Proteomes" id="UP000614469">
    <property type="component" value="Unassembled WGS sequence"/>
</dbReference>
<proteinExistence type="predicted"/>
<feature type="transmembrane region" description="Helical" evidence="1">
    <location>
        <begin position="530"/>
        <end position="548"/>
    </location>
</feature>
<gene>
    <name evidence="2" type="ORF">H8E29_11275</name>
</gene>
<name>A0A8J6NI75_9CHLR</name>